<sequence length="76" mass="7870">MADTEFGHAPDSLYGRPAPEAPMLGRLITLAVAVALCTVGICTADGTIWPAVIAGTGIGLVARLALVMTFTKENDR</sequence>
<evidence type="ECO:0000313" key="2">
    <source>
        <dbReference type="EMBL" id="SSA40434.1"/>
    </source>
</evidence>
<gene>
    <name evidence="2" type="ORF">SAMN05216184_104132</name>
</gene>
<dbReference type="OrthoDB" id="3479263at2"/>
<keyword evidence="3" id="KW-1185">Reference proteome</keyword>
<evidence type="ECO:0000313" key="3">
    <source>
        <dbReference type="Proteomes" id="UP000250222"/>
    </source>
</evidence>
<protein>
    <submittedName>
        <fullName evidence="2">Uncharacterized protein</fullName>
    </submittedName>
</protein>
<dbReference type="AlphaFoldDB" id="A0A2Y9A7K1"/>
<proteinExistence type="predicted"/>
<dbReference type="RefSeq" id="WP_110852057.1">
    <property type="nucleotide sequence ID" value="NZ_QKLZ01000004.1"/>
</dbReference>
<accession>A0A2Y9A7K1</accession>
<feature type="transmembrane region" description="Helical" evidence="1">
    <location>
        <begin position="23"/>
        <end position="41"/>
    </location>
</feature>
<dbReference type="EMBL" id="UETB01000004">
    <property type="protein sequence ID" value="SSA40434.1"/>
    <property type="molecule type" value="Genomic_DNA"/>
</dbReference>
<keyword evidence="1" id="KW-0812">Transmembrane</keyword>
<feature type="transmembrane region" description="Helical" evidence="1">
    <location>
        <begin position="47"/>
        <end position="66"/>
    </location>
</feature>
<name>A0A2Y9A7K1_9MICO</name>
<keyword evidence="1" id="KW-0472">Membrane</keyword>
<dbReference type="Proteomes" id="UP000250222">
    <property type="component" value="Unassembled WGS sequence"/>
</dbReference>
<keyword evidence="1" id="KW-1133">Transmembrane helix</keyword>
<reference evidence="2 3" key="1">
    <citation type="submission" date="2016-10" db="EMBL/GenBank/DDBJ databases">
        <authorList>
            <person name="Cai Z."/>
        </authorList>
    </citation>
    <scope>NUCLEOTIDE SEQUENCE [LARGE SCALE GENOMIC DNA]</scope>
    <source>
        <strain evidence="2 3">CGMCC 1.10826</strain>
    </source>
</reference>
<evidence type="ECO:0000256" key="1">
    <source>
        <dbReference type="SAM" id="Phobius"/>
    </source>
</evidence>
<organism evidence="2 3">
    <name type="scientific">Georgenia satyanarayanai</name>
    <dbReference type="NCBI Taxonomy" id="860221"/>
    <lineage>
        <taxon>Bacteria</taxon>
        <taxon>Bacillati</taxon>
        <taxon>Actinomycetota</taxon>
        <taxon>Actinomycetes</taxon>
        <taxon>Micrococcales</taxon>
        <taxon>Bogoriellaceae</taxon>
        <taxon>Georgenia</taxon>
    </lineage>
</organism>